<comment type="caution">
    <text evidence="2">The sequence shown here is derived from an EMBL/GenBank/DDBJ whole genome shotgun (WGS) entry which is preliminary data.</text>
</comment>
<dbReference type="InterPro" id="IPR042566">
    <property type="entry name" value="L1_C"/>
</dbReference>
<proteinExistence type="predicted"/>
<name>A0AAV7SL51_PLEWA</name>
<evidence type="ECO:0000313" key="3">
    <source>
        <dbReference type="Proteomes" id="UP001066276"/>
    </source>
</evidence>
<organism evidence="2 3">
    <name type="scientific">Pleurodeles waltl</name>
    <name type="common">Iberian ribbed newt</name>
    <dbReference type="NCBI Taxonomy" id="8319"/>
    <lineage>
        <taxon>Eukaryota</taxon>
        <taxon>Metazoa</taxon>
        <taxon>Chordata</taxon>
        <taxon>Craniata</taxon>
        <taxon>Vertebrata</taxon>
        <taxon>Euteleostomi</taxon>
        <taxon>Amphibia</taxon>
        <taxon>Batrachia</taxon>
        <taxon>Caudata</taxon>
        <taxon>Salamandroidea</taxon>
        <taxon>Salamandridae</taxon>
        <taxon>Pleurodelinae</taxon>
        <taxon>Pleurodeles</taxon>
    </lineage>
</organism>
<keyword evidence="3" id="KW-1185">Reference proteome</keyword>
<dbReference type="Gene3D" id="3.30.250.20">
    <property type="entry name" value="L1 transposable element, C-terminal domain"/>
    <property type="match status" value="1"/>
</dbReference>
<evidence type="ECO:0000256" key="1">
    <source>
        <dbReference type="SAM" id="MobiDB-lite"/>
    </source>
</evidence>
<feature type="compositionally biased region" description="Basic and acidic residues" evidence="1">
    <location>
        <begin position="252"/>
        <end position="261"/>
    </location>
</feature>
<protein>
    <submittedName>
        <fullName evidence="2">Uncharacterized protein</fullName>
    </submittedName>
</protein>
<feature type="region of interest" description="Disordered" evidence="1">
    <location>
        <begin position="186"/>
        <end position="272"/>
    </location>
</feature>
<evidence type="ECO:0000313" key="2">
    <source>
        <dbReference type="EMBL" id="KAJ1164813.1"/>
    </source>
</evidence>
<feature type="region of interest" description="Disordered" evidence="1">
    <location>
        <begin position="16"/>
        <end position="50"/>
    </location>
</feature>
<dbReference type="EMBL" id="JANPWB010000008">
    <property type="protein sequence ID" value="KAJ1164813.1"/>
    <property type="molecule type" value="Genomic_DNA"/>
</dbReference>
<reference evidence="2" key="1">
    <citation type="journal article" date="2022" name="bioRxiv">
        <title>Sequencing and chromosome-scale assembly of the giantPleurodeles waltlgenome.</title>
        <authorList>
            <person name="Brown T."/>
            <person name="Elewa A."/>
            <person name="Iarovenko S."/>
            <person name="Subramanian E."/>
            <person name="Araus A.J."/>
            <person name="Petzold A."/>
            <person name="Susuki M."/>
            <person name="Suzuki K.-i.T."/>
            <person name="Hayashi T."/>
            <person name="Toyoda A."/>
            <person name="Oliveira C."/>
            <person name="Osipova E."/>
            <person name="Leigh N.D."/>
            <person name="Simon A."/>
            <person name="Yun M.H."/>
        </authorList>
    </citation>
    <scope>NUCLEOTIDE SEQUENCE</scope>
    <source>
        <strain evidence="2">20211129_DDA</strain>
        <tissue evidence="2">Liver</tissue>
    </source>
</reference>
<sequence length="272" mass="30773">MTLAVPVTECRRTDGFATIRAESATRQQRETTRSKQGTKSPAQNDYPTINHGSKPFNGLNGETPASHFPPMELQRTRRLGPMCKCQEDRPCPIITCCLRHDQARKLLTAARTHVSYRYEDRELRMAPDFSRDINEKQRAFLALRPQLLQLDIKFGLFKPAQMIITKDGKSKDFLDAEALRQSLDNLLPQPMDSSSAAALTKPGLQETSSQPQHHIVEQGSAGPQSPRRNRPTNRPLRSHEDRKTALQVVADLTHDCGRDNSRSQLKPVLEWE</sequence>
<gene>
    <name evidence="2" type="ORF">NDU88_005247</name>
</gene>
<dbReference type="AlphaFoldDB" id="A0AAV7SL51"/>
<accession>A0AAV7SL51</accession>
<dbReference type="Proteomes" id="UP001066276">
    <property type="component" value="Chromosome 4_2"/>
</dbReference>
<feature type="compositionally biased region" description="Polar residues" evidence="1">
    <location>
        <begin position="34"/>
        <end position="50"/>
    </location>
</feature>